<gene>
    <name evidence="3" type="ORF">GCM10007387_16850</name>
</gene>
<feature type="domain" description="Ice-binding protein C-terminal" evidence="2">
    <location>
        <begin position="223"/>
        <end position="247"/>
    </location>
</feature>
<proteinExistence type="predicted"/>
<organism evidence="3 4">
    <name type="scientific">Pseudoduganella albidiflava</name>
    <dbReference type="NCBI Taxonomy" id="321983"/>
    <lineage>
        <taxon>Bacteria</taxon>
        <taxon>Pseudomonadati</taxon>
        <taxon>Pseudomonadota</taxon>
        <taxon>Betaproteobacteria</taxon>
        <taxon>Burkholderiales</taxon>
        <taxon>Oxalobacteraceae</taxon>
        <taxon>Telluria group</taxon>
        <taxon>Pseudoduganella</taxon>
    </lineage>
</organism>
<dbReference type="NCBIfam" id="TIGR02595">
    <property type="entry name" value="PEP_CTERM"/>
    <property type="match status" value="1"/>
</dbReference>
<reference evidence="3" key="2">
    <citation type="submission" date="2022-12" db="EMBL/GenBank/DDBJ databases">
        <authorList>
            <person name="Sun Q."/>
            <person name="Kim S."/>
        </authorList>
    </citation>
    <scope>NUCLEOTIDE SEQUENCE</scope>
    <source>
        <strain evidence="3">KCTC 12343</strain>
    </source>
</reference>
<dbReference type="AlphaFoldDB" id="A0AA87XQR9"/>
<reference evidence="3" key="1">
    <citation type="journal article" date="2014" name="Int. J. Syst. Evol. Microbiol.">
        <title>Complete genome sequence of Corynebacterium casei LMG S-19264T (=DSM 44701T), isolated from a smear-ripened cheese.</title>
        <authorList>
            <consortium name="US DOE Joint Genome Institute (JGI-PGF)"/>
            <person name="Walter F."/>
            <person name="Albersmeier A."/>
            <person name="Kalinowski J."/>
            <person name="Ruckert C."/>
        </authorList>
    </citation>
    <scope>NUCLEOTIDE SEQUENCE</scope>
    <source>
        <strain evidence="3">KCTC 12343</strain>
    </source>
</reference>
<dbReference type="Pfam" id="PF07589">
    <property type="entry name" value="PEP-CTERM"/>
    <property type="match status" value="1"/>
</dbReference>
<accession>A0AA87XQR9</accession>
<dbReference type="Proteomes" id="UP000628442">
    <property type="component" value="Unassembled WGS sequence"/>
</dbReference>
<name>A0AA87XQR9_9BURK</name>
<dbReference type="EMBL" id="BMWV01000003">
    <property type="protein sequence ID" value="GGY35439.1"/>
    <property type="molecule type" value="Genomic_DNA"/>
</dbReference>
<dbReference type="RefSeq" id="WP_229420824.1">
    <property type="nucleotide sequence ID" value="NZ_BMWV01000003.1"/>
</dbReference>
<sequence length="252" mass="26598">MDFPRSLITALALSIGMTTAASAAGPIETLYDGNGSPAAQGWSAGGRGTQLPSEGITQFMTANDTPRTSQFQYFQYATGATDYIASIRLLVVSSSYNLMDAALTFNPFNVLLTPASRANTFMIGNDVVAWGDLQGASHTLDTNIFHDYAFRYNGGKLDLYIDASFADIASGTASAVLSRTLMDPVFGTLSGGITWGDATNDFGYDSNYLVDNVKFQDLGAVSPVPEPSTYAMMGLGLAGLLLGSRRRGGQAS</sequence>
<evidence type="ECO:0000256" key="1">
    <source>
        <dbReference type="SAM" id="SignalP"/>
    </source>
</evidence>
<feature type="chain" id="PRO_5041681767" description="Ice-binding protein C-terminal domain-containing protein" evidence="1">
    <location>
        <begin position="24"/>
        <end position="252"/>
    </location>
</feature>
<dbReference type="InterPro" id="IPR013424">
    <property type="entry name" value="Ice-binding_C"/>
</dbReference>
<protein>
    <recommendedName>
        <fullName evidence="2">Ice-binding protein C-terminal domain-containing protein</fullName>
    </recommendedName>
</protein>
<evidence type="ECO:0000313" key="3">
    <source>
        <dbReference type="EMBL" id="GGY35439.1"/>
    </source>
</evidence>
<keyword evidence="1" id="KW-0732">Signal</keyword>
<evidence type="ECO:0000259" key="2">
    <source>
        <dbReference type="Pfam" id="PF07589"/>
    </source>
</evidence>
<evidence type="ECO:0000313" key="4">
    <source>
        <dbReference type="Proteomes" id="UP000628442"/>
    </source>
</evidence>
<feature type="signal peptide" evidence="1">
    <location>
        <begin position="1"/>
        <end position="23"/>
    </location>
</feature>
<comment type="caution">
    <text evidence="3">The sequence shown here is derived from an EMBL/GenBank/DDBJ whole genome shotgun (WGS) entry which is preliminary data.</text>
</comment>